<reference evidence="5" key="2">
    <citation type="submission" date="2022-06" db="UniProtKB">
        <authorList>
            <consortium name="EnsemblMetazoa"/>
        </authorList>
    </citation>
    <scope>IDENTIFICATION</scope>
    <source>
        <strain evidence="5">DF5081</strain>
    </source>
</reference>
<evidence type="ECO:0000256" key="2">
    <source>
        <dbReference type="ARBA" id="ARBA00023163"/>
    </source>
</evidence>
<dbReference type="EnsemblMetazoa" id="CJA05012b.1">
    <property type="protein sequence ID" value="CJA05012b.1"/>
    <property type="gene ID" value="WBGene00124216"/>
</dbReference>
<dbReference type="GO" id="GO:0003700">
    <property type="term" value="F:DNA-binding transcription factor activity"/>
    <property type="evidence" value="ECO:0007669"/>
    <property type="project" value="TreeGrafter"/>
</dbReference>
<protein>
    <submittedName>
        <fullName evidence="5">NR LBD domain-containing protein</fullName>
    </submittedName>
</protein>
<dbReference type="InterPro" id="IPR035500">
    <property type="entry name" value="NHR-like_dom_sf"/>
</dbReference>
<dbReference type="GO" id="GO:0005634">
    <property type="term" value="C:nucleus"/>
    <property type="evidence" value="ECO:0007669"/>
    <property type="project" value="TreeGrafter"/>
</dbReference>
<evidence type="ECO:0000259" key="4">
    <source>
        <dbReference type="PROSITE" id="PS51843"/>
    </source>
</evidence>
<dbReference type="GO" id="GO:0006357">
    <property type="term" value="P:regulation of transcription by RNA polymerase II"/>
    <property type="evidence" value="ECO:0007669"/>
    <property type="project" value="TreeGrafter"/>
</dbReference>
<dbReference type="SMART" id="SM00430">
    <property type="entry name" value="HOLI"/>
    <property type="match status" value="1"/>
</dbReference>
<keyword evidence="1" id="KW-0805">Transcription regulation</keyword>
<name>A0A8R1DLA3_CAEJA</name>
<dbReference type="Gene3D" id="1.10.565.10">
    <property type="entry name" value="Retinoid X Receptor"/>
    <property type="match status" value="1"/>
</dbReference>
<reference evidence="6" key="1">
    <citation type="submission" date="2010-08" db="EMBL/GenBank/DDBJ databases">
        <authorList>
            <consortium name="Caenorhabditis japonica Sequencing Consortium"/>
            <person name="Wilson R.K."/>
        </authorList>
    </citation>
    <scope>NUCLEOTIDE SEQUENCE [LARGE SCALE GENOMIC DNA]</scope>
    <source>
        <strain evidence="6">DF5081</strain>
    </source>
</reference>
<keyword evidence="6" id="KW-1185">Reference proteome</keyword>
<evidence type="ECO:0000313" key="6">
    <source>
        <dbReference type="Proteomes" id="UP000005237"/>
    </source>
</evidence>
<keyword evidence="2" id="KW-0804">Transcription</keyword>
<dbReference type="PANTHER" id="PTHR46011:SF14">
    <property type="entry name" value="NUCLEAR HORMONE RECEPTOR FAMILY"/>
    <property type="match status" value="1"/>
</dbReference>
<evidence type="ECO:0000256" key="1">
    <source>
        <dbReference type="ARBA" id="ARBA00023015"/>
    </source>
</evidence>
<dbReference type="Pfam" id="PF00104">
    <property type="entry name" value="Hormone_recep"/>
    <property type="match status" value="1"/>
</dbReference>
<sequence length="239" mass="27781">MHVPQSVNYKQVNKMMIKEFSLVSDWISSSFPQLMELEQDQKDLLTRNFYLKFYVLECGFIACQKGHNRVFFLPNGNYINCQNLESYFTDPEERQSLSPEDAARMFGGSCSSHRRNVTSPMLNEKVDRFEFLALAVLVLFDTGLDGQSDNCMDMCLKIRRTVQREMLQYYSSQENDEFSIRMGNLLSILPNLQVSIRLLQVEIKIQKSTDKMCMDIEMTHLFNCYSPGEAFLNKCMGKN</sequence>
<evidence type="ECO:0000313" key="5">
    <source>
        <dbReference type="EnsemblMetazoa" id="CJA05012b.1"/>
    </source>
</evidence>
<dbReference type="AlphaFoldDB" id="A0A8R1DLA3"/>
<organism evidence="5 6">
    <name type="scientific">Caenorhabditis japonica</name>
    <dbReference type="NCBI Taxonomy" id="281687"/>
    <lineage>
        <taxon>Eukaryota</taxon>
        <taxon>Metazoa</taxon>
        <taxon>Ecdysozoa</taxon>
        <taxon>Nematoda</taxon>
        <taxon>Chromadorea</taxon>
        <taxon>Rhabditida</taxon>
        <taxon>Rhabditina</taxon>
        <taxon>Rhabditomorpha</taxon>
        <taxon>Rhabditoidea</taxon>
        <taxon>Rhabditidae</taxon>
        <taxon>Peloderinae</taxon>
        <taxon>Caenorhabditis</taxon>
    </lineage>
</organism>
<feature type="domain" description="NR LBD" evidence="4">
    <location>
        <begin position="1"/>
        <end position="225"/>
    </location>
</feature>
<proteinExistence type="predicted"/>
<evidence type="ECO:0000256" key="3">
    <source>
        <dbReference type="ARBA" id="ARBA00023170"/>
    </source>
</evidence>
<dbReference type="SUPFAM" id="SSF48508">
    <property type="entry name" value="Nuclear receptor ligand-binding domain"/>
    <property type="match status" value="1"/>
</dbReference>
<dbReference type="Proteomes" id="UP000005237">
    <property type="component" value="Unassembled WGS sequence"/>
</dbReference>
<accession>A0A8R1DLA3</accession>
<dbReference type="PROSITE" id="PS51843">
    <property type="entry name" value="NR_LBD"/>
    <property type="match status" value="1"/>
</dbReference>
<dbReference type="PANTHER" id="PTHR46011">
    <property type="entry name" value="NUCLEAR HORMONE RECEPTOR FAMILY MEMBER NHR-86-RELATED"/>
    <property type="match status" value="1"/>
</dbReference>
<dbReference type="InterPro" id="IPR000536">
    <property type="entry name" value="Nucl_hrmn_rcpt_lig-bd"/>
</dbReference>
<keyword evidence="3" id="KW-0675">Receptor</keyword>